<dbReference type="KEGG" id="nfl:COO91_06182"/>
<name>A0A2K8SXK2_9NOSO</name>
<keyword evidence="2" id="KW-1185">Reference proteome</keyword>
<gene>
    <name evidence="1" type="ORF">COO91_06182</name>
</gene>
<reference evidence="1 2" key="1">
    <citation type="submission" date="2017-11" db="EMBL/GenBank/DDBJ databases">
        <title>Complete genome of a free-living desiccation-tolerant cyanobacterium and its photosynthetic adaptation to extreme terrestrial habitat.</title>
        <authorList>
            <person name="Shang J."/>
        </authorList>
    </citation>
    <scope>NUCLEOTIDE SEQUENCE [LARGE SCALE GENOMIC DNA]</scope>
    <source>
        <strain evidence="1 2">CCNUN1</strain>
    </source>
</reference>
<accession>A0A2K8SXK2</accession>
<protein>
    <submittedName>
        <fullName evidence="1">CheY chemotaxis protein or a CheY-like REC</fullName>
    </submittedName>
</protein>
<dbReference type="AlphaFoldDB" id="A0A2K8SXK2"/>
<dbReference type="Proteomes" id="UP000232003">
    <property type="component" value="Chromosome"/>
</dbReference>
<dbReference type="EMBL" id="CP024785">
    <property type="protein sequence ID" value="AUB40176.1"/>
    <property type="molecule type" value="Genomic_DNA"/>
</dbReference>
<dbReference type="RefSeq" id="WP_339382345.1">
    <property type="nucleotide sequence ID" value="NZ_CAWNNC010000001.1"/>
</dbReference>
<evidence type="ECO:0000313" key="2">
    <source>
        <dbReference type="Proteomes" id="UP000232003"/>
    </source>
</evidence>
<sequence length="41" mass="4685">MLEAQGCSSKLENSLELISQLYQEYEQVKTALEQELAKELP</sequence>
<proteinExistence type="predicted"/>
<evidence type="ECO:0000313" key="1">
    <source>
        <dbReference type="EMBL" id="AUB40176.1"/>
    </source>
</evidence>
<organism evidence="1 2">
    <name type="scientific">Nostoc flagelliforme CCNUN1</name>
    <dbReference type="NCBI Taxonomy" id="2038116"/>
    <lineage>
        <taxon>Bacteria</taxon>
        <taxon>Bacillati</taxon>
        <taxon>Cyanobacteriota</taxon>
        <taxon>Cyanophyceae</taxon>
        <taxon>Nostocales</taxon>
        <taxon>Nostocaceae</taxon>
        <taxon>Nostoc</taxon>
    </lineage>
</organism>